<sequence length="43" mass="5018">MLQRINIDTVFFIVINDCSVGPNLDKMERIHERAIEKLQKEGC</sequence>
<dbReference type="STRING" id="1346330.M472_14445"/>
<evidence type="ECO:0000313" key="2">
    <source>
        <dbReference type="Proteomes" id="UP000016584"/>
    </source>
</evidence>
<dbReference type="AlphaFoldDB" id="U2HXH6"/>
<gene>
    <name evidence="1" type="ORF">M472_14445</name>
</gene>
<organism evidence="1 2">
    <name type="scientific">Sphingobacterium paucimobilis HER1398</name>
    <dbReference type="NCBI Taxonomy" id="1346330"/>
    <lineage>
        <taxon>Bacteria</taxon>
        <taxon>Pseudomonadati</taxon>
        <taxon>Bacteroidota</taxon>
        <taxon>Sphingobacteriia</taxon>
        <taxon>Sphingobacteriales</taxon>
        <taxon>Sphingobacteriaceae</taxon>
        <taxon>Sphingobacterium</taxon>
    </lineage>
</organism>
<comment type="caution">
    <text evidence="1">The sequence shown here is derived from an EMBL/GenBank/DDBJ whole genome shotgun (WGS) entry which is preliminary data.</text>
</comment>
<name>U2HXH6_9SPHI</name>
<accession>U2HXH6</accession>
<protein>
    <submittedName>
        <fullName evidence="1">Uncharacterized protein</fullName>
    </submittedName>
</protein>
<reference evidence="1 2" key="1">
    <citation type="journal article" date="2013" name="Genome Announc.">
        <title>The Draft Genome Sequence of Sphingomonas paucimobilis Strain HER1398 (Proteobacteria), Host to the Giant PAU Phage, Indicates That It Is a Member of the Genus Sphingobacterium (Bacteroidetes).</title>
        <authorList>
            <person name="White R.A.III."/>
            <person name="Suttle C.A."/>
        </authorList>
    </citation>
    <scope>NUCLEOTIDE SEQUENCE [LARGE SCALE GENOMIC DNA]</scope>
    <source>
        <strain evidence="1 2">HER1398</strain>
    </source>
</reference>
<dbReference type="EMBL" id="ATDL01000012">
    <property type="protein sequence ID" value="ERJ59965.1"/>
    <property type="molecule type" value="Genomic_DNA"/>
</dbReference>
<evidence type="ECO:0000313" key="1">
    <source>
        <dbReference type="EMBL" id="ERJ59965.1"/>
    </source>
</evidence>
<proteinExistence type="predicted"/>
<keyword evidence="2" id="KW-1185">Reference proteome</keyword>
<dbReference type="Proteomes" id="UP000016584">
    <property type="component" value="Unassembled WGS sequence"/>
</dbReference>